<dbReference type="AlphaFoldDB" id="A0A0A9G1G8"/>
<reference evidence="2" key="2">
    <citation type="journal article" date="2015" name="Data Brief">
        <title>Shoot transcriptome of the giant reed, Arundo donax.</title>
        <authorList>
            <person name="Barrero R.A."/>
            <person name="Guerrero F.D."/>
            <person name="Moolhuijzen P."/>
            <person name="Goolsby J.A."/>
            <person name="Tidwell J."/>
            <person name="Bellgard S.E."/>
            <person name="Bellgard M.I."/>
        </authorList>
    </citation>
    <scope>NUCLEOTIDE SEQUENCE</scope>
    <source>
        <tissue evidence="2">Shoot tissue taken approximately 20 cm above the soil surface</tissue>
    </source>
</reference>
<sequence length="93" mass="10136">MTLPNPGPFLLLTVSTSLRVVPDASTSLGSGLTVASQACPLPNSLLPQPKKAFRFSHKYSTSRERKEKNRGREARGIHSCSPGSEISCPRQWN</sequence>
<name>A0A0A9G1G8_ARUDO</name>
<feature type="compositionally biased region" description="Basic and acidic residues" evidence="1">
    <location>
        <begin position="61"/>
        <end position="76"/>
    </location>
</feature>
<evidence type="ECO:0000256" key="1">
    <source>
        <dbReference type="SAM" id="MobiDB-lite"/>
    </source>
</evidence>
<organism evidence="2">
    <name type="scientific">Arundo donax</name>
    <name type="common">Giant reed</name>
    <name type="synonym">Donax arundinaceus</name>
    <dbReference type="NCBI Taxonomy" id="35708"/>
    <lineage>
        <taxon>Eukaryota</taxon>
        <taxon>Viridiplantae</taxon>
        <taxon>Streptophyta</taxon>
        <taxon>Embryophyta</taxon>
        <taxon>Tracheophyta</taxon>
        <taxon>Spermatophyta</taxon>
        <taxon>Magnoliopsida</taxon>
        <taxon>Liliopsida</taxon>
        <taxon>Poales</taxon>
        <taxon>Poaceae</taxon>
        <taxon>PACMAD clade</taxon>
        <taxon>Arundinoideae</taxon>
        <taxon>Arundineae</taxon>
        <taxon>Arundo</taxon>
    </lineage>
</organism>
<reference evidence="2" key="1">
    <citation type="submission" date="2014-09" db="EMBL/GenBank/DDBJ databases">
        <authorList>
            <person name="Magalhaes I.L.F."/>
            <person name="Oliveira U."/>
            <person name="Santos F.R."/>
            <person name="Vidigal T.H.D.A."/>
            <person name="Brescovit A.D."/>
            <person name="Santos A.J."/>
        </authorList>
    </citation>
    <scope>NUCLEOTIDE SEQUENCE</scope>
    <source>
        <tissue evidence="2">Shoot tissue taken approximately 20 cm above the soil surface</tissue>
    </source>
</reference>
<proteinExistence type="predicted"/>
<evidence type="ECO:0000313" key="2">
    <source>
        <dbReference type="EMBL" id="JAE14463.1"/>
    </source>
</evidence>
<protein>
    <submittedName>
        <fullName evidence="2">Uncharacterized protein</fullName>
    </submittedName>
</protein>
<accession>A0A0A9G1G8</accession>
<dbReference type="EMBL" id="GBRH01183433">
    <property type="protein sequence ID" value="JAE14463.1"/>
    <property type="molecule type" value="Transcribed_RNA"/>
</dbReference>
<feature type="region of interest" description="Disordered" evidence="1">
    <location>
        <begin position="55"/>
        <end position="93"/>
    </location>
</feature>